<dbReference type="SUPFAM" id="SSF51445">
    <property type="entry name" value="(Trans)glycosidases"/>
    <property type="match status" value="1"/>
</dbReference>
<feature type="domain" description="Glycosyl-hydrolase 97 C-terminal oligomerisation" evidence="6">
    <location>
        <begin position="588"/>
        <end position="688"/>
    </location>
</feature>
<dbReference type="Pfam" id="PF10566">
    <property type="entry name" value="Glyco_hydro_97"/>
    <property type="match status" value="1"/>
</dbReference>
<evidence type="ECO:0000259" key="4">
    <source>
        <dbReference type="Pfam" id="PF10566"/>
    </source>
</evidence>
<keyword evidence="3" id="KW-0106">Calcium</keyword>
<sequence>MKQLIAVILFVALIISCAPEKSRASIMLQSPDTNVKLNFFMSNKQELSYMVSYKNETIIDSSKLGFELKDTPPLSRNFKIINVEESTSDETWDMIWGEDTQVRNHYNTLKVELEETSELKRRLNIIFKVYDDGLGFRYEFPKQKHLKDVVIIDENTEFNLTADHKVWWIPGDWDIYEYVYNTTRFSEINALKYYKPNTHLGQTYVPENGVNTPVTMKTNSGVYLSFHEADLTNYAGMTLAVDTLNLKMKSELVGNSENIKVKRQTPFETPWRTVQIADKPGDLIESKLIVNLNDPGVVDGLPYFKPMKYAGIWWDMHIGTGSWDYSGTYHAANTKYAKDMIDFASEHNIDGMLVEGWNIGWEKWWDKKNKKVHFDFVTPYPDYDLEAVVRYGKSKGVELMMHHETSADIVLYEKQLDTAFALMKSLGIHSVKTGYVGSVIPEGEYHHGQYMVNHYQKVLEKGLETQVAINAHEPIKPTGKRRTYPVAIAREGVRGQEYNAWSKDGGNPPEHLTIVPFTRMLGGPVDYTPGIFNTSLKPYKEDNQINTTLAHQLALYVVLYSPVQMVPDLIKHYQEHPAMQFIKDVGVDWNTSKVLDAEIGEFITVARQEKGTNNWFLGSITDENKRTIQVKLDFLDAGKTYMARLYKDRSDSHYMNNPEVYDIEEKEVNNHSVLELHLAEGGGCAVSLMPKL</sequence>
<dbReference type="PANTHER" id="PTHR35803:SF1">
    <property type="entry name" value="GLUCAN 1,4-ALPHA-GLUCOSIDASE SUSB"/>
    <property type="match status" value="1"/>
</dbReference>
<evidence type="ECO:0000259" key="5">
    <source>
        <dbReference type="Pfam" id="PF14508"/>
    </source>
</evidence>
<protein>
    <submittedName>
        <fullName evidence="7">Glycoside hydrolase family 97 protein</fullName>
    </submittedName>
</protein>
<evidence type="ECO:0000259" key="6">
    <source>
        <dbReference type="Pfam" id="PF14509"/>
    </source>
</evidence>
<comment type="cofactor">
    <cofactor evidence="1">
        <name>Ca(2+)</name>
        <dbReference type="ChEBI" id="CHEBI:29108"/>
    </cofactor>
</comment>
<dbReference type="InterPro" id="IPR014718">
    <property type="entry name" value="GH-type_carb-bd"/>
</dbReference>
<keyword evidence="7" id="KW-0378">Hydrolase</keyword>
<dbReference type="Gene3D" id="3.20.20.70">
    <property type="entry name" value="Aldolase class I"/>
    <property type="match status" value="1"/>
</dbReference>
<dbReference type="InterPro" id="IPR019563">
    <property type="entry name" value="GH97_catalytic"/>
</dbReference>
<dbReference type="EMBL" id="SRSO01000016">
    <property type="protein sequence ID" value="TGV02175.1"/>
    <property type="molecule type" value="Genomic_DNA"/>
</dbReference>
<proteinExistence type="predicted"/>
<comment type="caution">
    <text evidence="7">The sequence shown here is derived from an EMBL/GenBank/DDBJ whole genome shotgun (WGS) entry which is preliminary data.</text>
</comment>
<dbReference type="InterPro" id="IPR017853">
    <property type="entry name" value="GH"/>
</dbReference>
<feature type="domain" description="Glycosyl-hydrolase 97 catalytic" evidence="4">
    <location>
        <begin position="313"/>
        <end position="493"/>
    </location>
</feature>
<feature type="domain" description="Glycosyl-hydrolase 97 N-terminal" evidence="5">
    <location>
        <begin position="28"/>
        <end position="295"/>
    </location>
</feature>
<dbReference type="InterPro" id="IPR029483">
    <property type="entry name" value="GH97_C"/>
</dbReference>
<dbReference type="InterPro" id="IPR052720">
    <property type="entry name" value="Glycosyl_hydrolase_97"/>
</dbReference>
<keyword evidence="8" id="KW-1185">Reference proteome</keyword>
<dbReference type="Pfam" id="PF14508">
    <property type="entry name" value="GH97_N"/>
    <property type="match status" value="1"/>
</dbReference>
<dbReference type="InterPro" id="IPR029486">
    <property type="entry name" value="GH97_N"/>
</dbReference>
<dbReference type="Gene3D" id="2.70.98.10">
    <property type="match status" value="1"/>
</dbReference>
<gene>
    <name evidence="7" type="ORF">EM932_12470</name>
</gene>
<dbReference type="AlphaFoldDB" id="A0A4S1DWA6"/>
<evidence type="ECO:0000256" key="2">
    <source>
        <dbReference type="ARBA" id="ARBA00011245"/>
    </source>
</evidence>
<dbReference type="Pfam" id="PF14509">
    <property type="entry name" value="GH97_C"/>
    <property type="match status" value="1"/>
</dbReference>
<dbReference type="InterPro" id="IPR013785">
    <property type="entry name" value="Aldolase_TIM"/>
</dbReference>
<reference evidence="7 8" key="1">
    <citation type="submission" date="2019-04" db="EMBL/GenBank/DDBJ databases">
        <authorList>
            <person name="Liu A."/>
        </authorList>
    </citation>
    <scope>NUCLEOTIDE SEQUENCE [LARGE SCALE GENOMIC DNA]</scope>
    <source>
        <strain evidence="7 8">RZ03</strain>
    </source>
</reference>
<dbReference type="PANTHER" id="PTHR35803">
    <property type="entry name" value="GLUCAN 1,4-ALPHA-GLUCOSIDASE SUSB-RELATED"/>
    <property type="match status" value="1"/>
</dbReference>
<organism evidence="7 8">
    <name type="scientific">Flavivirga rizhaonensis</name>
    <dbReference type="NCBI Taxonomy" id="2559571"/>
    <lineage>
        <taxon>Bacteria</taxon>
        <taxon>Pseudomonadati</taxon>
        <taxon>Bacteroidota</taxon>
        <taxon>Flavobacteriia</taxon>
        <taxon>Flavobacteriales</taxon>
        <taxon>Flavobacteriaceae</taxon>
        <taxon>Flavivirga</taxon>
    </lineage>
</organism>
<comment type="subunit">
    <text evidence="2">Monomer.</text>
</comment>
<dbReference type="GO" id="GO:0030246">
    <property type="term" value="F:carbohydrate binding"/>
    <property type="evidence" value="ECO:0007669"/>
    <property type="project" value="InterPro"/>
</dbReference>
<evidence type="ECO:0000313" key="8">
    <source>
        <dbReference type="Proteomes" id="UP000307602"/>
    </source>
</evidence>
<dbReference type="OrthoDB" id="57532at2"/>
<evidence type="ECO:0000313" key="7">
    <source>
        <dbReference type="EMBL" id="TGV02175.1"/>
    </source>
</evidence>
<evidence type="ECO:0000256" key="3">
    <source>
        <dbReference type="ARBA" id="ARBA00022837"/>
    </source>
</evidence>
<dbReference type="Proteomes" id="UP000307602">
    <property type="component" value="Unassembled WGS sequence"/>
</dbReference>
<dbReference type="PROSITE" id="PS51257">
    <property type="entry name" value="PROKAR_LIPOPROTEIN"/>
    <property type="match status" value="1"/>
</dbReference>
<dbReference type="RefSeq" id="WP_135877527.1">
    <property type="nucleotide sequence ID" value="NZ_SRSO01000016.1"/>
</dbReference>
<evidence type="ECO:0000256" key="1">
    <source>
        <dbReference type="ARBA" id="ARBA00001913"/>
    </source>
</evidence>
<name>A0A4S1DWA6_9FLAO</name>
<accession>A0A4S1DWA6</accession>
<dbReference type="GO" id="GO:0016787">
    <property type="term" value="F:hydrolase activity"/>
    <property type="evidence" value="ECO:0007669"/>
    <property type="project" value="UniProtKB-KW"/>
</dbReference>